<dbReference type="Proteomes" id="UP000326759">
    <property type="component" value="Unassembled WGS sequence"/>
</dbReference>
<reference evidence="2 3" key="1">
    <citation type="journal article" date="2019" name="PLoS Biol.">
        <title>Sex chromosomes control vertical transmission of feminizing Wolbachia symbionts in an isopod.</title>
        <authorList>
            <person name="Becking T."/>
            <person name="Chebbi M.A."/>
            <person name="Giraud I."/>
            <person name="Moumen B."/>
            <person name="Laverre T."/>
            <person name="Caubet Y."/>
            <person name="Peccoud J."/>
            <person name="Gilbert C."/>
            <person name="Cordaux R."/>
        </authorList>
    </citation>
    <scope>NUCLEOTIDE SEQUENCE [LARGE SCALE GENOMIC DNA]</scope>
    <source>
        <strain evidence="2">ANa2</strain>
        <tissue evidence="2">Whole body excluding digestive tract and cuticle</tissue>
    </source>
</reference>
<dbReference type="AlphaFoldDB" id="A0A5N5TP45"/>
<gene>
    <name evidence="2" type="ORF">Anas_09119</name>
</gene>
<name>A0A5N5TP45_9CRUS</name>
<protein>
    <submittedName>
        <fullName evidence="2">Uncharacterized protein</fullName>
    </submittedName>
</protein>
<sequence length="109" mass="12482">MIALNFSGLFYILVFSVNKNLCVLVPGNISIQKCIKLENTLMPFIELEHISPLFGLKFCPFLLISKVCISYEVIKFSKMFLSIRIVVTLFYTNEFISPTDCVISMFLNL</sequence>
<feature type="chain" id="PRO_5024318715" evidence="1">
    <location>
        <begin position="23"/>
        <end position="109"/>
    </location>
</feature>
<keyword evidence="3" id="KW-1185">Reference proteome</keyword>
<dbReference type="EMBL" id="SEYY01000159">
    <property type="protein sequence ID" value="KAB7507902.1"/>
    <property type="molecule type" value="Genomic_DNA"/>
</dbReference>
<organism evidence="2 3">
    <name type="scientific">Armadillidium nasatum</name>
    <dbReference type="NCBI Taxonomy" id="96803"/>
    <lineage>
        <taxon>Eukaryota</taxon>
        <taxon>Metazoa</taxon>
        <taxon>Ecdysozoa</taxon>
        <taxon>Arthropoda</taxon>
        <taxon>Crustacea</taxon>
        <taxon>Multicrustacea</taxon>
        <taxon>Malacostraca</taxon>
        <taxon>Eumalacostraca</taxon>
        <taxon>Peracarida</taxon>
        <taxon>Isopoda</taxon>
        <taxon>Oniscidea</taxon>
        <taxon>Crinocheta</taxon>
        <taxon>Armadillidiidae</taxon>
        <taxon>Armadillidium</taxon>
    </lineage>
</organism>
<evidence type="ECO:0000313" key="2">
    <source>
        <dbReference type="EMBL" id="KAB7507902.1"/>
    </source>
</evidence>
<feature type="signal peptide" evidence="1">
    <location>
        <begin position="1"/>
        <end position="22"/>
    </location>
</feature>
<keyword evidence="1" id="KW-0732">Signal</keyword>
<evidence type="ECO:0000256" key="1">
    <source>
        <dbReference type="SAM" id="SignalP"/>
    </source>
</evidence>
<accession>A0A5N5TP45</accession>
<evidence type="ECO:0000313" key="3">
    <source>
        <dbReference type="Proteomes" id="UP000326759"/>
    </source>
</evidence>
<comment type="caution">
    <text evidence="2">The sequence shown here is derived from an EMBL/GenBank/DDBJ whole genome shotgun (WGS) entry which is preliminary data.</text>
</comment>
<proteinExistence type="predicted"/>